<dbReference type="OrthoDB" id="9786919at2"/>
<evidence type="ECO:0000256" key="2">
    <source>
        <dbReference type="ARBA" id="ARBA00004429"/>
    </source>
</evidence>
<dbReference type="GO" id="GO:0000155">
    <property type="term" value="F:phosphorelay sensor kinase activity"/>
    <property type="evidence" value="ECO:0007669"/>
    <property type="project" value="InterPro"/>
</dbReference>
<dbReference type="NCBIfam" id="TIGR01386">
    <property type="entry name" value="cztS_silS_copS"/>
    <property type="match status" value="1"/>
</dbReference>
<evidence type="ECO:0000259" key="16">
    <source>
        <dbReference type="PROSITE" id="PS50885"/>
    </source>
</evidence>
<dbReference type="InterPro" id="IPR005467">
    <property type="entry name" value="His_kinase_dom"/>
</dbReference>
<feature type="transmembrane region" description="Helical" evidence="14">
    <location>
        <begin position="12"/>
        <end position="33"/>
    </location>
</feature>
<dbReference type="GO" id="GO:0005886">
    <property type="term" value="C:plasma membrane"/>
    <property type="evidence" value="ECO:0007669"/>
    <property type="project" value="UniProtKB-SubCell"/>
</dbReference>
<keyword evidence="12 14" id="KW-0902">Two-component regulatory system</keyword>
<keyword evidence="9 14" id="KW-0418">Kinase</keyword>
<dbReference type="Gene3D" id="1.10.287.130">
    <property type="match status" value="1"/>
</dbReference>
<dbReference type="Gene3D" id="3.30.565.10">
    <property type="entry name" value="Histidine kinase-like ATPase, C-terminal domain"/>
    <property type="match status" value="1"/>
</dbReference>
<dbReference type="InterPro" id="IPR003660">
    <property type="entry name" value="HAMP_dom"/>
</dbReference>
<evidence type="ECO:0000256" key="13">
    <source>
        <dbReference type="ARBA" id="ARBA00023136"/>
    </source>
</evidence>
<keyword evidence="10 14" id="KW-0067">ATP-binding</keyword>
<dbReference type="Pfam" id="PF21085">
    <property type="entry name" value="CusS"/>
    <property type="match status" value="1"/>
</dbReference>
<dbReference type="KEGG" id="acip:CBP36_01800"/>
<dbReference type="InterPro" id="IPR004358">
    <property type="entry name" value="Sig_transdc_His_kin-like_C"/>
</dbReference>
<feature type="transmembrane region" description="Helical" evidence="14">
    <location>
        <begin position="165"/>
        <end position="185"/>
    </location>
</feature>
<keyword evidence="13 14" id="KW-0472">Membrane</keyword>
<keyword evidence="18" id="KW-1185">Reference proteome</keyword>
<dbReference type="PRINTS" id="PR00344">
    <property type="entry name" value="BCTRLSENSOR"/>
</dbReference>
<dbReference type="InterPro" id="IPR003594">
    <property type="entry name" value="HATPase_dom"/>
</dbReference>
<keyword evidence="11 14" id="KW-1133">Transmembrane helix</keyword>
<dbReference type="SUPFAM" id="SSF55874">
    <property type="entry name" value="ATPase domain of HSP90 chaperone/DNA topoisomerase II/histidine kinase"/>
    <property type="match status" value="1"/>
</dbReference>
<evidence type="ECO:0000256" key="9">
    <source>
        <dbReference type="ARBA" id="ARBA00022777"/>
    </source>
</evidence>
<evidence type="ECO:0000256" key="3">
    <source>
        <dbReference type="ARBA" id="ARBA00022475"/>
    </source>
</evidence>
<dbReference type="CDD" id="cd00082">
    <property type="entry name" value="HisKA"/>
    <property type="match status" value="1"/>
</dbReference>
<dbReference type="SMART" id="SM00387">
    <property type="entry name" value="HATPase_c"/>
    <property type="match status" value="1"/>
</dbReference>
<keyword evidence="6 14" id="KW-0808">Transferase</keyword>
<comment type="subcellular location">
    <subcellularLocation>
        <location evidence="2">Cell inner membrane</location>
        <topology evidence="2">Multi-pass membrane protein</topology>
    </subcellularLocation>
</comment>
<evidence type="ECO:0000256" key="10">
    <source>
        <dbReference type="ARBA" id="ARBA00022840"/>
    </source>
</evidence>
<dbReference type="PANTHER" id="PTHR45436:SF15">
    <property type="entry name" value="SENSOR HISTIDINE KINASE CUSS"/>
    <property type="match status" value="1"/>
</dbReference>
<dbReference type="SMART" id="SM00388">
    <property type="entry name" value="HisKA"/>
    <property type="match status" value="1"/>
</dbReference>
<dbReference type="Pfam" id="PF00672">
    <property type="entry name" value="HAMP"/>
    <property type="match status" value="1"/>
</dbReference>
<proteinExistence type="predicted"/>
<evidence type="ECO:0000256" key="4">
    <source>
        <dbReference type="ARBA" id="ARBA00022519"/>
    </source>
</evidence>
<dbReference type="Pfam" id="PF00512">
    <property type="entry name" value="HisKA"/>
    <property type="match status" value="1"/>
</dbReference>
<feature type="domain" description="HAMP" evidence="16">
    <location>
        <begin position="185"/>
        <end position="238"/>
    </location>
</feature>
<evidence type="ECO:0000256" key="5">
    <source>
        <dbReference type="ARBA" id="ARBA00022553"/>
    </source>
</evidence>
<dbReference type="SMART" id="SM00304">
    <property type="entry name" value="HAMP"/>
    <property type="match status" value="1"/>
</dbReference>
<dbReference type="AlphaFoldDB" id="A0A240U9P7"/>
<dbReference type="InterPro" id="IPR036097">
    <property type="entry name" value="HisK_dim/P_sf"/>
</dbReference>
<dbReference type="FunFam" id="3.30.565.10:FF:000006">
    <property type="entry name" value="Sensor histidine kinase WalK"/>
    <property type="match status" value="1"/>
</dbReference>
<comment type="function">
    <text evidence="14">Member of a two-component regulatory system.</text>
</comment>
<dbReference type="RefSeq" id="WP_086926350.1">
    <property type="nucleotide sequence ID" value="NZ_CP021362.1"/>
</dbReference>
<dbReference type="InterPro" id="IPR036890">
    <property type="entry name" value="HATPase_C_sf"/>
</dbReference>
<keyword evidence="3 14" id="KW-1003">Cell membrane</keyword>
<dbReference type="EMBL" id="CP021366">
    <property type="protein sequence ID" value="ART57760.1"/>
    <property type="molecule type" value="Genomic_DNA"/>
</dbReference>
<dbReference type="InterPro" id="IPR048590">
    <property type="entry name" value="CusS-like_sensor"/>
</dbReference>
<comment type="catalytic activity">
    <reaction evidence="1 14">
        <text>ATP + protein L-histidine = ADP + protein N-phospho-L-histidine.</text>
        <dbReference type="EC" id="2.7.13.3"/>
    </reaction>
</comment>
<sequence length="462" mass="51504">MFRFFSLTHRLAIFFTIVAAAVVLGLGILFLVATESHFLELDRITLKDKQHLIENIIVNANSTDDIQSRLREALTNHHGLSVSVKDDNGNIIFRTEGFQAPATLDAPTPKNRTAEIQSWEDQGREFRALNLRFHPVHSAAPPLDVLIAIDMHDHTQFMAQLQRTLTLYALGAILVSGVLGWFAAYKGMAPLRAMKTQATTVSSHRLDERMPIEAVPVEMADLAQELNKMLDRLQNDFQRLSEFSSDLAHELRTPISNLLTQTQVALATRRDADTYRDILASNAEEFQRLARMVSDMLFLAKTDRGVDLPNKERFSAAKEAQALLEFYEAVAEEKGVTLHHFGDGAILGDRLMFRRALSNLLSNALRHSKDHSDVTIDISETAQAIVVTVENTGEDIDPQSIPRLFDRFYRADPSRSHPQSDGAGLGLSITRAIAQAHGGRVTVESGSGRTKFSLEFPSRLIL</sequence>
<dbReference type="Pfam" id="PF02518">
    <property type="entry name" value="HATPase_c"/>
    <property type="match status" value="1"/>
</dbReference>
<keyword evidence="5" id="KW-0597">Phosphoprotein</keyword>
<dbReference type="EC" id="2.7.13.3" evidence="14"/>
<dbReference type="PROSITE" id="PS50109">
    <property type="entry name" value="HIS_KIN"/>
    <property type="match status" value="1"/>
</dbReference>
<dbReference type="InterPro" id="IPR003661">
    <property type="entry name" value="HisK_dim/P_dom"/>
</dbReference>
<evidence type="ECO:0000256" key="1">
    <source>
        <dbReference type="ARBA" id="ARBA00000085"/>
    </source>
</evidence>
<accession>A0A240U9P7</accession>
<keyword evidence="4 14" id="KW-0997">Cell inner membrane</keyword>
<dbReference type="PANTHER" id="PTHR45436">
    <property type="entry name" value="SENSOR HISTIDINE KINASE YKOH"/>
    <property type="match status" value="1"/>
</dbReference>
<gene>
    <name evidence="17" type="ORF">CBP36_01800</name>
</gene>
<dbReference type="GO" id="GO:0005524">
    <property type="term" value="F:ATP binding"/>
    <property type="evidence" value="ECO:0007669"/>
    <property type="project" value="UniProtKB-KW"/>
</dbReference>
<evidence type="ECO:0000256" key="7">
    <source>
        <dbReference type="ARBA" id="ARBA00022692"/>
    </source>
</evidence>
<dbReference type="InterPro" id="IPR006290">
    <property type="entry name" value="CztS_silS_copS"/>
</dbReference>
<dbReference type="Proteomes" id="UP000194440">
    <property type="component" value="Chromosome"/>
</dbReference>
<evidence type="ECO:0000313" key="17">
    <source>
        <dbReference type="EMBL" id="ART57760.1"/>
    </source>
</evidence>
<evidence type="ECO:0000259" key="15">
    <source>
        <dbReference type="PROSITE" id="PS50109"/>
    </source>
</evidence>
<reference evidence="17" key="1">
    <citation type="submission" date="2017-05" db="EMBL/GenBank/DDBJ databases">
        <title>Polyphasic characterization of four soil-derived phenanthrene-degrading Acidovorax strains and proposal of Acidovorax phenanthrenivorans sp. nov.</title>
        <authorList>
            <person name="Singleton D."/>
            <person name="Lee J."/>
            <person name="Dickey A.N."/>
            <person name="Stroud A."/>
            <person name="Scholl E.H."/>
            <person name="Wright F.A."/>
            <person name="Aitken M.D."/>
        </authorList>
    </citation>
    <scope>NUCLEOTIDE SEQUENCE</scope>
    <source>
        <strain evidence="17">P4</strain>
    </source>
</reference>
<dbReference type="Gene3D" id="6.10.340.10">
    <property type="match status" value="1"/>
</dbReference>
<keyword evidence="8 14" id="KW-0547">Nucleotide-binding</keyword>
<evidence type="ECO:0000256" key="14">
    <source>
        <dbReference type="RuleBase" id="RU364088"/>
    </source>
</evidence>
<feature type="domain" description="Histidine kinase" evidence="15">
    <location>
        <begin position="246"/>
        <end position="460"/>
    </location>
</feature>
<evidence type="ECO:0000256" key="6">
    <source>
        <dbReference type="ARBA" id="ARBA00022679"/>
    </source>
</evidence>
<name>A0A240U9P7_9BURK</name>
<evidence type="ECO:0000313" key="18">
    <source>
        <dbReference type="Proteomes" id="UP000194440"/>
    </source>
</evidence>
<evidence type="ECO:0000256" key="11">
    <source>
        <dbReference type="ARBA" id="ARBA00022989"/>
    </source>
</evidence>
<evidence type="ECO:0000256" key="8">
    <source>
        <dbReference type="ARBA" id="ARBA00022741"/>
    </source>
</evidence>
<organism evidence="17 18">
    <name type="scientific">Acidovorax carolinensis</name>
    <dbReference type="NCBI Taxonomy" id="553814"/>
    <lineage>
        <taxon>Bacteria</taxon>
        <taxon>Pseudomonadati</taxon>
        <taxon>Pseudomonadota</taxon>
        <taxon>Betaproteobacteria</taxon>
        <taxon>Burkholderiales</taxon>
        <taxon>Comamonadaceae</taxon>
        <taxon>Acidovorax</taxon>
    </lineage>
</organism>
<evidence type="ECO:0000256" key="12">
    <source>
        <dbReference type="ARBA" id="ARBA00023012"/>
    </source>
</evidence>
<protein>
    <recommendedName>
        <fullName evidence="14">Sensor protein</fullName>
        <ecNumber evidence="14">2.7.13.3</ecNumber>
    </recommendedName>
</protein>
<dbReference type="CDD" id="cd06225">
    <property type="entry name" value="HAMP"/>
    <property type="match status" value="1"/>
</dbReference>
<dbReference type="CDD" id="cd00075">
    <property type="entry name" value="HATPase"/>
    <property type="match status" value="1"/>
</dbReference>
<dbReference type="InterPro" id="IPR050428">
    <property type="entry name" value="TCS_sensor_his_kinase"/>
</dbReference>
<dbReference type="KEGG" id="acis:CBP35_17140"/>
<dbReference type="PROSITE" id="PS50885">
    <property type="entry name" value="HAMP"/>
    <property type="match status" value="1"/>
</dbReference>
<keyword evidence="7 14" id="KW-0812">Transmembrane</keyword>
<dbReference type="SUPFAM" id="SSF47384">
    <property type="entry name" value="Homodimeric domain of signal transducing histidine kinase"/>
    <property type="match status" value="1"/>
</dbReference>